<comment type="caution">
    <text evidence="1">The sequence shown here is derived from an EMBL/GenBank/DDBJ whole genome shotgun (WGS) entry which is preliminary data.</text>
</comment>
<proteinExistence type="predicted"/>
<reference evidence="1" key="2">
    <citation type="submission" date="2020-11" db="EMBL/GenBank/DDBJ databases">
        <authorList>
            <person name="McCartney M.A."/>
            <person name="Auch B."/>
            <person name="Kono T."/>
            <person name="Mallez S."/>
            <person name="Becker A."/>
            <person name="Gohl D.M."/>
            <person name="Silverstein K.A.T."/>
            <person name="Koren S."/>
            <person name="Bechman K.B."/>
            <person name="Herman A."/>
            <person name="Abrahante J.E."/>
            <person name="Garbe J."/>
        </authorList>
    </citation>
    <scope>NUCLEOTIDE SEQUENCE</scope>
    <source>
        <strain evidence="1">Duluth1</strain>
        <tissue evidence="1">Whole animal</tissue>
    </source>
</reference>
<accession>A0A9D4CTG2</accession>
<sequence>MSRLLGALSVPDLPVREGCTNYCVKERFQSLTYPYVNAEHTTVSRSAFSP</sequence>
<dbReference type="EMBL" id="JAIWYP010000011">
    <property type="protein sequence ID" value="KAH3733141.1"/>
    <property type="molecule type" value="Genomic_DNA"/>
</dbReference>
<dbReference type="Proteomes" id="UP000828390">
    <property type="component" value="Unassembled WGS sequence"/>
</dbReference>
<keyword evidence="2" id="KW-1185">Reference proteome</keyword>
<gene>
    <name evidence="1" type="ORF">DPMN_039566</name>
</gene>
<dbReference type="AlphaFoldDB" id="A0A9D4CTG2"/>
<name>A0A9D4CTG2_DREPO</name>
<organism evidence="1 2">
    <name type="scientific">Dreissena polymorpha</name>
    <name type="common">Zebra mussel</name>
    <name type="synonym">Mytilus polymorpha</name>
    <dbReference type="NCBI Taxonomy" id="45954"/>
    <lineage>
        <taxon>Eukaryota</taxon>
        <taxon>Metazoa</taxon>
        <taxon>Spiralia</taxon>
        <taxon>Lophotrochozoa</taxon>
        <taxon>Mollusca</taxon>
        <taxon>Bivalvia</taxon>
        <taxon>Autobranchia</taxon>
        <taxon>Heteroconchia</taxon>
        <taxon>Euheterodonta</taxon>
        <taxon>Imparidentia</taxon>
        <taxon>Neoheterodontei</taxon>
        <taxon>Myida</taxon>
        <taxon>Dreissenoidea</taxon>
        <taxon>Dreissenidae</taxon>
        <taxon>Dreissena</taxon>
    </lineage>
</organism>
<reference evidence="1" key="1">
    <citation type="journal article" date="2019" name="bioRxiv">
        <title>The Genome of the Zebra Mussel, Dreissena polymorpha: A Resource for Invasive Species Research.</title>
        <authorList>
            <person name="McCartney M.A."/>
            <person name="Auch B."/>
            <person name="Kono T."/>
            <person name="Mallez S."/>
            <person name="Zhang Y."/>
            <person name="Obille A."/>
            <person name="Becker A."/>
            <person name="Abrahante J.E."/>
            <person name="Garbe J."/>
            <person name="Badalamenti J.P."/>
            <person name="Herman A."/>
            <person name="Mangelson H."/>
            <person name="Liachko I."/>
            <person name="Sullivan S."/>
            <person name="Sone E.D."/>
            <person name="Koren S."/>
            <person name="Silverstein K.A.T."/>
            <person name="Beckman K.B."/>
            <person name="Gohl D.M."/>
        </authorList>
    </citation>
    <scope>NUCLEOTIDE SEQUENCE</scope>
    <source>
        <strain evidence="1">Duluth1</strain>
        <tissue evidence="1">Whole animal</tissue>
    </source>
</reference>
<evidence type="ECO:0000313" key="2">
    <source>
        <dbReference type="Proteomes" id="UP000828390"/>
    </source>
</evidence>
<protein>
    <submittedName>
        <fullName evidence="1">Uncharacterized protein</fullName>
    </submittedName>
</protein>
<evidence type="ECO:0000313" key="1">
    <source>
        <dbReference type="EMBL" id="KAH3733141.1"/>
    </source>
</evidence>